<organism evidence="1 2">
    <name type="scientific">Ooceraea biroi</name>
    <name type="common">Clonal raider ant</name>
    <name type="synonym">Cerapachys biroi</name>
    <dbReference type="NCBI Taxonomy" id="2015173"/>
    <lineage>
        <taxon>Eukaryota</taxon>
        <taxon>Metazoa</taxon>
        <taxon>Ecdysozoa</taxon>
        <taxon>Arthropoda</taxon>
        <taxon>Hexapoda</taxon>
        <taxon>Insecta</taxon>
        <taxon>Pterygota</taxon>
        <taxon>Neoptera</taxon>
        <taxon>Endopterygota</taxon>
        <taxon>Hymenoptera</taxon>
        <taxon>Apocrita</taxon>
        <taxon>Aculeata</taxon>
        <taxon>Formicoidea</taxon>
        <taxon>Formicidae</taxon>
        <taxon>Dorylinae</taxon>
        <taxon>Ooceraea</taxon>
    </lineage>
</organism>
<sequence length="171" mass="20071">MSSSLRTKREQHAFSRGASDLRVRNYSINARIGSVVLRDAEIMVERDADISEWLEMKMSKREIYRRAHVSRIYARVHTDITRVLLAPRSSLRMLDVEQCSRLWKPPLMYSYRRWMTLKNPSAKRFIASVAGQDEEWEEGDESQSVISDLMHYTLHQVPDVTLCHCRFVIVL</sequence>
<dbReference type="Proteomes" id="UP000053097">
    <property type="component" value="Unassembled WGS sequence"/>
</dbReference>
<gene>
    <name evidence="1" type="ORF">X777_08846</name>
</gene>
<dbReference type="AlphaFoldDB" id="A0A026W6E1"/>
<reference evidence="1 2" key="1">
    <citation type="journal article" date="2014" name="Curr. Biol.">
        <title>The genome of the clonal raider ant Cerapachys biroi.</title>
        <authorList>
            <person name="Oxley P.R."/>
            <person name="Ji L."/>
            <person name="Fetter-Pruneda I."/>
            <person name="McKenzie S.K."/>
            <person name="Li C."/>
            <person name="Hu H."/>
            <person name="Zhang G."/>
            <person name="Kronauer D.J."/>
        </authorList>
    </citation>
    <scope>NUCLEOTIDE SEQUENCE [LARGE SCALE GENOMIC DNA]</scope>
</reference>
<protein>
    <submittedName>
        <fullName evidence="1">Uncharacterized protein</fullName>
    </submittedName>
</protein>
<evidence type="ECO:0000313" key="2">
    <source>
        <dbReference type="Proteomes" id="UP000053097"/>
    </source>
</evidence>
<dbReference type="EMBL" id="KK107373">
    <property type="protein sequence ID" value="EZA51662.1"/>
    <property type="molecule type" value="Genomic_DNA"/>
</dbReference>
<keyword evidence="2" id="KW-1185">Reference proteome</keyword>
<proteinExistence type="predicted"/>
<accession>A0A026W6E1</accession>
<name>A0A026W6E1_OOCBI</name>
<evidence type="ECO:0000313" key="1">
    <source>
        <dbReference type="EMBL" id="EZA51662.1"/>
    </source>
</evidence>